<feature type="transmembrane region" description="Helical" evidence="1">
    <location>
        <begin position="63"/>
        <end position="86"/>
    </location>
</feature>
<feature type="transmembrane region" description="Helical" evidence="1">
    <location>
        <begin position="171"/>
        <end position="189"/>
    </location>
</feature>
<dbReference type="EMBL" id="BMAO01020233">
    <property type="protein sequence ID" value="GFQ65856.1"/>
    <property type="molecule type" value="Genomic_DNA"/>
</dbReference>
<keyword evidence="1" id="KW-0472">Membrane</keyword>
<dbReference type="AlphaFoldDB" id="A0A8X6K868"/>
<reference evidence="2" key="1">
    <citation type="submission" date="2020-07" db="EMBL/GenBank/DDBJ databases">
        <title>Multicomponent nature underlies the extraordinary mechanical properties of spider dragline silk.</title>
        <authorList>
            <person name="Kono N."/>
            <person name="Nakamura H."/>
            <person name="Mori M."/>
            <person name="Yoshida Y."/>
            <person name="Ohtoshi R."/>
            <person name="Malay A.D."/>
            <person name="Moran D.A.P."/>
            <person name="Tomita M."/>
            <person name="Numata K."/>
            <person name="Arakawa K."/>
        </authorList>
    </citation>
    <scope>NUCLEOTIDE SEQUENCE</scope>
</reference>
<evidence type="ECO:0000313" key="2">
    <source>
        <dbReference type="EMBL" id="GFQ65856.1"/>
    </source>
</evidence>
<feature type="transmembrane region" description="Helical" evidence="1">
    <location>
        <begin position="98"/>
        <end position="122"/>
    </location>
</feature>
<proteinExistence type="predicted"/>
<name>A0A8X6K868_TRICU</name>
<dbReference type="Proteomes" id="UP000887116">
    <property type="component" value="Unassembled WGS sequence"/>
</dbReference>
<keyword evidence="1" id="KW-0812">Transmembrane</keyword>
<protein>
    <recommendedName>
        <fullName evidence="4">Gustatory receptor</fullName>
    </recommendedName>
</protein>
<feature type="transmembrane region" description="Helical" evidence="1">
    <location>
        <begin position="6"/>
        <end position="23"/>
    </location>
</feature>
<evidence type="ECO:0000256" key="1">
    <source>
        <dbReference type="SAM" id="Phobius"/>
    </source>
</evidence>
<comment type="caution">
    <text evidence="2">The sequence shown here is derived from an EMBL/GenBank/DDBJ whole genome shotgun (WGS) entry which is preliminary data.</text>
</comment>
<sequence>MYLYFVIPFNTFAIYYTVVCYHLRRMTKVFAKSISSSTYLNLDKVTQTYKALKSLVAKIDRELSFLMFTTTLFNACTMYLGIKSLLRSGEFTIIEQHISVWCLIIASYLSFIAMGTMASLVYEANANGLEKLKDAICNRFNVTRSQMRVLLTDANDVSLTVWNIVPIRRSFIFGTMGAILTYCVLIESLEKVP</sequence>
<evidence type="ECO:0008006" key="4">
    <source>
        <dbReference type="Google" id="ProtNLM"/>
    </source>
</evidence>
<keyword evidence="3" id="KW-1185">Reference proteome</keyword>
<evidence type="ECO:0000313" key="3">
    <source>
        <dbReference type="Proteomes" id="UP000887116"/>
    </source>
</evidence>
<gene>
    <name evidence="2" type="primary">AVEN_8889_1</name>
    <name evidence="2" type="ORF">TNCT_240601</name>
</gene>
<keyword evidence="1" id="KW-1133">Transmembrane helix</keyword>
<dbReference type="OrthoDB" id="6420011at2759"/>
<accession>A0A8X6K868</accession>
<organism evidence="2 3">
    <name type="scientific">Trichonephila clavata</name>
    <name type="common">Joro spider</name>
    <name type="synonym">Nephila clavata</name>
    <dbReference type="NCBI Taxonomy" id="2740835"/>
    <lineage>
        <taxon>Eukaryota</taxon>
        <taxon>Metazoa</taxon>
        <taxon>Ecdysozoa</taxon>
        <taxon>Arthropoda</taxon>
        <taxon>Chelicerata</taxon>
        <taxon>Arachnida</taxon>
        <taxon>Araneae</taxon>
        <taxon>Araneomorphae</taxon>
        <taxon>Entelegynae</taxon>
        <taxon>Araneoidea</taxon>
        <taxon>Nephilidae</taxon>
        <taxon>Trichonephila</taxon>
    </lineage>
</organism>